<organism evidence="2 3">
    <name type="scientific">Allgaiera indica</name>
    <dbReference type="NCBI Taxonomy" id="765699"/>
    <lineage>
        <taxon>Bacteria</taxon>
        <taxon>Pseudomonadati</taxon>
        <taxon>Pseudomonadota</taxon>
        <taxon>Alphaproteobacteria</taxon>
        <taxon>Rhodobacterales</taxon>
        <taxon>Paracoccaceae</taxon>
        <taxon>Allgaiera</taxon>
    </lineage>
</organism>
<evidence type="ECO:0000313" key="2">
    <source>
        <dbReference type="EMBL" id="GHE06632.1"/>
    </source>
</evidence>
<dbReference type="EMBL" id="BNAB01000056">
    <property type="protein sequence ID" value="GHE06632.1"/>
    <property type="molecule type" value="Genomic_DNA"/>
</dbReference>
<sequence length="102" mass="11409">MRAVETFVRLVFPLPDGVSGLSDLGHGAARPGAHLPENPRPDRQNDRAVHHPRRLWARRAPETPATLSPGARILTPFVLRRDQERDTLEPVKGWLGSVEPRL</sequence>
<protein>
    <submittedName>
        <fullName evidence="2">Uncharacterized protein</fullName>
    </submittedName>
</protein>
<feature type="region of interest" description="Disordered" evidence="1">
    <location>
        <begin position="21"/>
        <end position="50"/>
    </location>
</feature>
<reference evidence="2" key="2">
    <citation type="submission" date="2023-06" db="EMBL/GenBank/DDBJ databases">
        <authorList>
            <person name="Sun Q."/>
            <person name="Zhou Y."/>
        </authorList>
    </citation>
    <scope>NUCLEOTIDE SEQUENCE</scope>
    <source>
        <strain evidence="2">CGMCC 1.10859</strain>
    </source>
</reference>
<dbReference type="AlphaFoldDB" id="A0AAN5A364"/>
<reference evidence="2" key="1">
    <citation type="journal article" date="2014" name="Int. J. Syst. Evol. Microbiol.">
        <title>Complete genome sequence of Corynebacterium casei LMG S-19264T (=DSM 44701T), isolated from a smear-ripened cheese.</title>
        <authorList>
            <consortium name="US DOE Joint Genome Institute (JGI-PGF)"/>
            <person name="Walter F."/>
            <person name="Albersmeier A."/>
            <person name="Kalinowski J."/>
            <person name="Ruckert C."/>
        </authorList>
    </citation>
    <scope>NUCLEOTIDE SEQUENCE</scope>
    <source>
        <strain evidence="2">CGMCC 1.10859</strain>
    </source>
</reference>
<evidence type="ECO:0000313" key="3">
    <source>
        <dbReference type="Proteomes" id="UP000634647"/>
    </source>
</evidence>
<name>A0AAN5A364_9RHOB</name>
<dbReference type="Proteomes" id="UP000634647">
    <property type="component" value="Unassembled WGS sequence"/>
</dbReference>
<proteinExistence type="predicted"/>
<comment type="caution">
    <text evidence="2">The sequence shown here is derived from an EMBL/GenBank/DDBJ whole genome shotgun (WGS) entry which is preliminary data.</text>
</comment>
<evidence type="ECO:0000256" key="1">
    <source>
        <dbReference type="SAM" id="MobiDB-lite"/>
    </source>
</evidence>
<accession>A0AAN5A364</accession>
<gene>
    <name evidence="2" type="ORF">GCM10008024_41400</name>
</gene>
<feature type="compositionally biased region" description="Basic and acidic residues" evidence="1">
    <location>
        <begin position="37"/>
        <end position="49"/>
    </location>
</feature>